<dbReference type="Pfam" id="PF00391">
    <property type="entry name" value="PEP-utilizers"/>
    <property type="match status" value="1"/>
</dbReference>
<evidence type="ECO:0000259" key="1">
    <source>
        <dbReference type="Pfam" id="PF00391"/>
    </source>
</evidence>
<dbReference type="InterPro" id="IPR013815">
    <property type="entry name" value="ATP_grasp_subdomain_1"/>
</dbReference>
<dbReference type="Gene3D" id="3.30.1490.20">
    <property type="entry name" value="ATP-grasp fold, A domain"/>
    <property type="match status" value="1"/>
</dbReference>
<comment type="caution">
    <text evidence="3">The sequence shown here is derived from an EMBL/GenBank/DDBJ whole genome shotgun (WGS) entry which is preliminary data.</text>
</comment>
<reference evidence="3" key="1">
    <citation type="submission" date="2022-11" db="EMBL/GenBank/DDBJ databases">
        <title>Nonomuraea corallina sp. nov., a new species of the genus Nonomuraea isolated from sea side sediment in Thai sea.</title>
        <authorList>
            <person name="Ngamcharungchit C."/>
            <person name="Matsumoto A."/>
            <person name="Suriyachadkun C."/>
            <person name="Panbangred W."/>
            <person name="Inahashi Y."/>
            <person name="Intra B."/>
        </authorList>
    </citation>
    <scope>NUCLEOTIDE SEQUENCE</scope>
    <source>
        <strain evidence="3">MCN248</strain>
    </source>
</reference>
<dbReference type="PANTHER" id="PTHR43615">
    <property type="entry name" value="PHOSPHOENOLPYRUVATE SYNTHASE-RELATED"/>
    <property type="match status" value="1"/>
</dbReference>
<sequence length="788" mass="84024">MTLVAPLRSFGRGDLALAGGKGANLGELIAGGFPVPGGFVVTTAAYDLVAAGNVTRAYFENLEMPDALRRQILTAYRELGAGPVAVRSSATAEDLPGAAFAGQQDTYLNVVGEDALIDAVRRCWGSLWSERAVAYRDRLGIDPAEVRIAVVVQRMVAAEAAGVMFTADPVTGDRGRLVVDAGTGLGEAVVSGLVTPDHYVLTPEGEIAEFAPGRREVVIRALAGGGVSHESGDDAPGTRLPAGVLRELARLGTEVARRFGRPQDIEWTYADGEVSLVQARPMTALPPPPLGRLNPLRRRLATILMEYVPVRPYPIDMSTWLPHGPAGLMGTVTGHFGLRGAFEGFLEEEDGVVYRLVPPRPRPGPRALVAPFLIAAKARRYDPARWTDDPRYPRYLDGVRALMALDLAALPWPELVGTPRRVLAAVRPVAALRIDYLPRSGLSLLRLLVALKLLGRADLFGDLIAGARTRTGDANLALEELAEEAARTGALDRDPLPEAFQVAFREFLAEYGHREGASPLLVTPPTWADAPETVLDLVRVLAAEPPRPTSGDEALERLLAHPRLRGGRGRDRMVRKVQAARAGVAFREDSHFVFTLPLPVLRRSIVEIGRRLREAGVLDTPEDVFHLRLEELEEIGDVAALGDAHARRLRAAVTARAARREELAGVRLIDPRSVFPAREAADALVAGTPASAGTATGPVTVVRDPSEFGKLGRGDVLVCPYTNPSWTPLFQRAAAVVVDTGGIASHAAIVAREYGIPAVMGTGDGTAVLADGQRVTVDGDAGVVTAAG</sequence>
<dbReference type="Pfam" id="PF01326">
    <property type="entry name" value="PPDK_N"/>
    <property type="match status" value="1"/>
</dbReference>
<dbReference type="InterPro" id="IPR002192">
    <property type="entry name" value="PPDK_AMP/ATP-bd"/>
</dbReference>
<evidence type="ECO:0000313" key="3">
    <source>
        <dbReference type="EMBL" id="MDA0637295.1"/>
    </source>
</evidence>
<accession>A0ABT4SK30</accession>
<protein>
    <submittedName>
        <fullName evidence="3">PEP-utilizing enzyme</fullName>
    </submittedName>
</protein>
<name>A0ABT4SK30_9ACTN</name>
<dbReference type="RefSeq" id="WP_270158198.1">
    <property type="nucleotide sequence ID" value="NZ_JAPNNL010000148.1"/>
</dbReference>
<dbReference type="SUPFAM" id="SSF56059">
    <property type="entry name" value="Glutathione synthetase ATP-binding domain-like"/>
    <property type="match status" value="1"/>
</dbReference>
<dbReference type="InterPro" id="IPR036637">
    <property type="entry name" value="Phosphohistidine_dom_sf"/>
</dbReference>
<dbReference type="Gene3D" id="3.50.30.10">
    <property type="entry name" value="Phosphohistidine domain"/>
    <property type="match status" value="1"/>
</dbReference>
<dbReference type="SUPFAM" id="SSF52009">
    <property type="entry name" value="Phosphohistidine domain"/>
    <property type="match status" value="1"/>
</dbReference>
<gene>
    <name evidence="3" type="ORF">OUY22_28160</name>
</gene>
<dbReference type="InterPro" id="IPR051549">
    <property type="entry name" value="PEP_Utilizing_Enz"/>
</dbReference>
<dbReference type="EMBL" id="JAPNNL010000148">
    <property type="protein sequence ID" value="MDA0637295.1"/>
    <property type="molecule type" value="Genomic_DNA"/>
</dbReference>
<dbReference type="Proteomes" id="UP001144036">
    <property type="component" value="Unassembled WGS sequence"/>
</dbReference>
<dbReference type="PANTHER" id="PTHR43615:SF1">
    <property type="entry name" value="PPDK_N DOMAIN-CONTAINING PROTEIN"/>
    <property type="match status" value="1"/>
</dbReference>
<proteinExistence type="predicted"/>
<keyword evidence="4" id="KW-1185">Reference proteome</keyword>
<feature type="domain" description="Pyruvate phosphate dikinase AMP/ATP-binding" evidence="2">
    <location>
        <begin position="50"/>
        <end position="284"/>
    </location>
</feature>
<feature type="domain" description="PEP-utilising enzyme mobile" evidence="1">
    <location>
        <begin position="713"/>
        <end position="782"/>
    </location>
</feature>
<dbReference type="Gene3D" id="3.30.470.20">
    <property type="entry name" value="ATP-grasp fold, B domain"/>
    <property type="match status" value="1"/>
</dbReference>
<evidence type="ECO:0000259" key="2">
    <source>
        <dbReference type="Pfam" id="PF01326"/>
    </source>
</evidence>
<organism evidence="3 4">
    <name type="scientific">Nonomuraea corallina</name>
    <dbReference type="NCBI Taxonomy" id="2989783"/>
    <lineage>
        <taxon>Bacteria</taxon>
        <taxon>Bacillati</taxon>
        <taxon>Actinomycetota</taxon>
        <taxon>Actinomycetes</taxon>
        <taxon>Streptosporangiales</taxon>
        <taxon>Streptosporangiaceae</taxon>
        <taxon>Nonomuraea</taxon>
    </lineage>
</organism>
<dbReference type="InterPro" id="IPR008279">
    <property type="entry name" value="PEP-util_enz_mobile_dom"/>
</dbReference>
<evidence type="ECO:0000313" key="4">
    <source>
        <dbReference type="Proteomes" id="UP001144036"/>
    </source>
</evidence>